<dbReference type="OrthoDB" id="8738207at2"/>
<feature type="domain" description="Dicarboxylate carrier MatC N-terminal" evidence="2">
    <location>
        <begin position="1"/>
        <end position="149"/>
    </location>
</feature>
<dbReference type="Proteomes" id="UP000317303">
    <property type="component" value="Unassembled WGS sequence"/>
</dbReference>
<feature type="transmembrane region" description="Helical" evidence="1">
    <location>
        <begin position="332"/>
        <end position="350"/>
    </location>
</feature>
<feature type="transmembrane region" description="Helical" evidence="1">
    <location>
        <begin position="453"/>
        <end position="476"/>
    </location>
</feature>
<sequence length="477" mass="47329">MALHITALAVLVVMFVVASVLPVNLGLLALVAAFVVGAGLGGMDVDDMLAGFPADLLVLLVGVTYLFGVAQVNGTLERVVDGGLRLVRGRVALVPWLLFLLTAFVAAVGALSAAAVAIMAPIAMRFAQQYRISPLLVGLMVVQGATAGSFSPLSPFGAITGQLVAAEGLPPQQPGLFLSSFVFNVVMGAFVFWLFGGVRLARERRRHGGADGGDVDGDAVSGATGSGAAVSGAAVSGAAVSGESDGSGGAGASGGSGGGVATVAAPAPVAAVAAEGDRRGLSVQQVLTLAGLGVLVVAGTAFGLDVGFTALAVGLVLTLVKPSAYADVVSKVPWSAVLLVCGVITYVGVLESVGTIDFLSDLLTGGTSPLVAALAAAYIGGLISAFASTAGVLGASIPLAAPLLDGGVLPVLGTISAIGIASSVVDVSPLSTNGALLVANQRTMDSRVFFRKLLVWSVPVIAVVPLIAWLVFVVLWP</sequence>
<keyword evidence="1" id="KW-0812">Transmembrane</keyword>
<dbReference type="Pfam" id="PF07158">
    <property type="entry name" value="MatC_N"/>
    <property type="match status" value="1"/>
</dbReference>
<evidence type="ECO:0000313" key="3">
    <source>
        <dbReference type="EMBL" id="TWH22624.1"/>
    </source>
</evidence>
<dbReference type="RefSeq" id="WP_030534136.1">
    <property type="nucleotide sequence ID" value="NZ_JOIJ01000024.1"/>
</dbReference>
<feature type="transmembrane region" description="Helical" evidence="1">
    <location>
        <begin position="96"/>
        <end position="123"/>
    </location>
</feature>
<reference evidence="3 4" key="1">
    <citation type="submission" date="2019-07" db="EMBL/GenBank/DDBJ databases">
        <title>R&amp;d 2014.</title>
        <authorList>
            <person name="Klenk H.-P."/>
        </authorList>
    </citation>
    <scope>NUCLEOTIDE SEQUENCE [LARGE SCALE GENOMIC DNA]</scope>
    <source>
        <strain evidence="3 4">DSM 43194</strain>
    </source>
</reference>
<gene>
    <name evidence="3" type="ORF">JD82_04513</name>
</gene>
<feature type="transmembrane region" description="Helical" evidence="1">
    <location>
        <begin position="57"/>
        <end position="76"/>
    </location>
</feature>
<feature type="transmembrane region" description="Helical" evidence="1">
    <location>
        <begin position="287"/>
        <end position="320"/>
    </location>
</feature>
<evidence type="ECO:0000259" key="2">
    <source>
        <dbReference type="Pfam" id="PF07158"/>
    </source>
</evidence>
<proteinExistence type="predicted"/>
<feature type="transmembrane region" description="Helical" evidence="1">
    <location>
        <begin position="407"/>
        <end position="432"/>
    </location>
</feature>
<dbReference type="EMBL" id="VLJV01000001">
    <property type="protein sequence ID" value="TWH22624.1"/>
    <property type="molecule type" value="Genomic_DNA"/>
</dbReference>
<keyword evidence="1" id="KW-1133">Transmembrane helix</keyword>
<name>A0A660CJL0_9PSEU</name>
<organism evidence="3 4">
    <name type="scientific">Prauserella rugosa</name>
    <dbReference type="NCBI Taxonomy" id="43354"/>
    <lineage>
        <taxon>Bacteria</taxon>
        <taxon>Bacillati</taxon>
        <taxon>Actinomycetota</taxon>
        <taxon>Actinomycetes</taxon>
        <taxon>Pseudonocardiales</taxon>
        <taxon>Pseudonocardiaceae</taxon>
        <taxon>Prauserella</taxon>
    </lineage>
</organism>
<accession>A0A660CJL0</accession>
<protein>
    <submittedName>
        <fullName evidence="3">UIT1 family transporter</fullName>
    </submittedName>
</protein>
<feature type="transmembrane region" description="Helical" evidence="1">
    <location>
        <begin position="176"/>
        <end position="196"/>
    </location>
</feature>
<evidence type="ECO:0000256" key="1">
    <source>
        <dbReference type="SAM" id="Phobius"/>
    </source>
</evidence>
<dbReference type="InterPro" id="IPR009827">
    <property type="entry name" value="MatC_N"/>
</dbReference>
<keyword evidence="4" id="KW-1185">Reference proteome</keyword>
<keyword evidence="1" id="KW-0472">Membrane</keyword>
<feature type="transmembrane region" description="Helical" evidence="1">
    <location>
        <begin position="362"/>
        <end position="387"/>
    </location>
</feature>
<comment type="caution">
    <text evidence="3">The sequence shown here is derived from an EMBL/GenBank/DDBJ whole genome shotgun (WGS) entry which is preliminary data.</text>
</comment>
<evidence type="ECO:0000313" key="4">
    <source>
        <dbReference type="Proteomes" id="UP000317303"/>
    </source>
</evidence>
<dbReference type="AlphaFoldDB" id="A0A660CJL0"/>